<keyword evidence="2" id="KW-0812">Transmembrane</keyword>
<evidence type="ECO:0000313" key="3">
    <source>
        <dbReference type="EMBL" id="CAF2130639.1"/>
    </source>
</evidence>
<reference evidence="3" key="1">
    <citation type="submission" date="2021-01" db="EMBL/GenBank/DDBJ databases">
        <authorList>
            <consortium name="Genoscope - CEA"/>
            <person name="William W."/>
        </authorList>
    </citation>
    <scope>NUCLEOTIDE SEQUENCE</scope>
</reference>
<organism evidence="3">
    <name type="scientific">Brassica napus</name>
    <name type="common">Rape</name>
    <dbReference type="NCBI Taxonomy" id="3708"/>
    <lineage>
        <taxon>Eukaryota</taxon>
        <taxon>Viridiplantae</taxon>
        <taxon>Streptophyta</taxon>
        <taxon>Embryophyta</taxon>
        <taxon>Tracheophyta</taxon>
        <taxon>Spermatophyta</taxon>
        <taxon>Magnoliopsida</taxon>
        <taxon>eudicotyledons</taxon>
        <taxon>Gunneridae</taxon>
        <taxon>Pentapetalae</taxon>
        <taxon>rosids</taxon>
        <taxon>malvids</taxon>
        <taxon>Brassicales</taxon>
        <taxon>Brassicaceae</taxon>
        <taxon>Brassiceae</taxon>
        <taxon>Brassica</taxon>
    </lineage>
</organism>
<keyword evidence="2" id="KW-1133">Transmembrane helix</keyword>
<feature type="region of interest" description="Disordered" evidence="1">
    <location>
        <begin position="30"/>
        <end position="52"/>
    </location>
</feature>
<evidence type="ECO:0000256" key="2">
    <source>
        <dbReference type="SAM" id="Phobius"/>
    </source>
</evidence>
<sequence length="52" mass="5983">MDLSIFLNIVAAAIGFFFILRKLRSHQENKEFDLEENPSLPNSYGGLEDLRL</sequence>
<gene>
    <name evidence="3" type="ORF">DARMORV10_A03P53150.1</name>
</gene>
<dbReference type="Proteomes" id="UP001295469">
    <property type="component" value="Chromosome A03"/>
</dbReference>
<keyword evidence="2" id="KW-0472">Membrane</keyword>
<evidence type="ECO:0000256" key="1">
    <source>
        <dbReference type="SAM" id="MobiDB-lite"/>
    </source>
</evidence>
<feature type="transmembrane region" description="Helical" evidence="2">
    <location>
        <begin position="6"/>
        <end position="23"/>
    </location>
</feature>
<name>A0A816WBF3_BRANA</name>
<dbReference type="Gramene" id="CDX98720">
    <property type="protein sequence ID" value="CDX98720"/>
    <property type="gene ID" value="GSBRNA2T00106790001"/>
</dbReference>
<accession>A0A816WBF3</accession>
<proteinExistence type="predicted"/>
<protein>
    <submittedName>
        <fullName evidence="3">(rape) hypothetical protein</fullName>
    </submittedName>
</protein>
<dbReference type="AlphaFoldDB" id="A0A816WBF3"/>
<dbReference type="EMBL" id="HG994357">
    <property type="protein sequence ID" value="CAF2130639.1"/>
    <property type="molecule type" value="Genomic_DNA"/>
</dbReference>